<dbReference type="Pfam" id="PF11396">
    <property type="entry name" value="PepSY_like"/>
    <property type="match status" value="1"/>
</dbReference>
<evidence type="ECO:0000259" key="2">
    <source>
        <dbReference type="Pfam" id="PF11396"/>
    </source>
</evidence>
<dbReference type="RefSeq" id="WP_078736240.1">
    <property type="nucleotide sequence ID" value="NZ_FUXE01000002.1"/>
</dbReference>
<dbReference type="AlphaFoldDB" id="A0A1T4L2B8"/>
<keyword evidence="4" id="KW-1185">Reference proteome</keyword>
<feature type="signal peptide" evidence="1">
    <location>
        <begin position="1"/>
        <end position="17"/>
    </location>
</feature>
<protein>
    <submittedName>
        <fullName evidence="3">Putative beta-lactamase-inhibitor-like, PepSY-like</fullName>
    </submittedName>
</protein>
<reference evidence="4" key="1">
    <citation type="submission" date="2017-02" db="EMBL/GenBank/DDBJ databases">
        <authorList>
            <person name="Varghese N."/>
            <person name="Submissions S."/>
        </authorList>
    </citation>
    <scope>NUCLEOTIDE SEQUENCE [LARGE SCALE GENOMIC DNA]</scope>
    <source>
        <strain evidence="4">ATCC 51356</strain>
    </source>
</reference>
<evidence type="ECO:0000256" key="1">
    <source>
        <dbReference type="SAM" id="SignalP"/>
    </source>
</evidence>
<name>A0A1T4L2B8_9PORP</name>
<evidence type="ECO:0000313" key="3">
    <source>
        <dbReference type="EMBL" id="SJZ48738.1"/>
    </source>
</evidence>
<organism evidence="3 4">
    <name type="scientific">Porphyromonas circumdentaria</name>
    <dbReference type="NCBI Taxonomy" id="29524"/>
    <lineage>
        <taxon>Bacteria</taxon>
        <taxon>Pseudomonadati</taxon>
        <taxon>Bacteroidota</taxon>
        <taxon>Bacteroidia</taxon>
        <taxon>Bacteroidales</taxon>
        <taxon>Porphyromonadaceae</taxon>
        <taxon>Porphyromonas</taxon>
    </lineage>
</organism>
<feature type="chain" id="PRO_5012594515" evidence="1">
    <location>
        <begin position="18"/>
        <end position="302"/>
    </location>
</feature>
<dbReference type="EMBL" id="FUXE01000002">
    <property type="protein sequence ID" value="SJZ48738.1"/>
    <property type="molecule type" value="Genomic_DNA"/>
</dbReference>
<dbReference type="OrthoDB" id="710080at2"/>
<gene>
    <name evidence="3" type="ORF">SAMN02745171_00274</name>
</gene>
<dbReference type="InterPro" id="IPR021533">
    <property type="entry name" value="PepSY-like"/>
</dbReference>
<accession>A0A1T4L2B8</accession>
<dbReference type="PROSITE" id="PS51257">
    <property type="entry name" value="PROKAR_LIPOPROTEIN"/>
    <property type="match status" value="1"/>
</dbReference>
<sequence>MKKLLFLALSLGGLAWAGCSKKGVDASSIPTVSVTTDQLPTEAKATLNAIKGYTVASSTKFSRATDRGSLYESRLIASMRAVASSIEIEFDINGLWTDVEAEIGEIPYETIESLLHFPAKIVEYIKANRLRVEEIERKSYGFKVETTDNKKFYFDKMGKLISNKEPESPSMASESTTVEAALKFTEAHFPGYKILYANKEREDGTIHHKFYIQKSYNEGYKLEYREPATLVEIEGDEDGRVFIPKSALEAFLPSVAVSYLVNERLIDFISSAKLERNHYEVEAGNYELKFSHTGELIKRQRD</sequence>
<dbReference type="Proteomes" id="UP000190121">
    <property type="component" value="Unassembled WGS sequence"/>
</dbReference>
<dbReference type="Gene3D" id="3.40.1420.30">
    <property type="match status" value="2"/>
</dbReference>
<feature type="domain" description="Putative beta-lactamase-inhibitor-like PepSY-like" evidence="2">
    <location>
        <begin position="86"/>
        <end position="161"/>
    </location>
</feature>
<evidence type="ECO:0000313" key="4">
    <source>
        <dbReference type="Proteomes" id="UP000190121"/>
    </source>
</evidence>
<proteinExistence type="predicted"/>
<dbReference type="STRING" id="29524.SAMN02745171_00274"/>
<dbReference type="SUPFAM" id="SSF160574">
    <property type="entry name" value="BT0923-like"/>
    <property type="match status" value="2"/>
</dbReference>
<keyword evidence="1" id="KW-0732">Signal</keyword>